<protein>
    <submittedName>
        <fullName evidence="1">Uncharacterized protein</fullName>
    </submittedName>
</protein>
<evidence type="ECO:0000313" key="2">
    <source>
        <dbReference type="Proteomes" id="UP000828390"/>
    </source>
</evidence>
<dbReference type="Proteomes" id="UP000828390">
    <property type="component" value="Unassembled WGS sequence"/>
</dbReference>
<reference evidence="1" key="2">
    <citation type="submission" date="2020-11" db="EMBL/GenBank/DDBJ databases">
        <authorList>
            <person name="McCartney M.A."/>
            <person name="Auch B."/>
            <person name="Kono T."/>
            <person name="Mallez S."/>
            <person name="Becker A."/>
            <person name="Gohl D.M."/>
            <person name="Silverstein K.A.T."/>
            <person name="Koren S."/>
            <person name="Bechman K.B."/>
            <person name="Herman A."/>
            <person name="Abrahante J.E."/>
            <person name="Garbe J."/>
        </authorList>
    </citation>
    <scope>NUCLEOTIDE SEQUENCE</scope>
    <source>
        <strain evidence="1">Duluth1</strain>
        <tissue evidence="1">Whole animal</tissue>
    </source>
</reference>
<evidence type="ECO:0000313" key="1">
    <source>
        <dbReference type="EMBL" id="KAH3720725.1"/>
    </source>
</evidence>
<comment type="caution">
    <text evidence="1">The sequence shown here is derived from an EMBL/GenBank/DDBJ whole genome shotgun (WGS) entry which is preliminary data.</text>
</comment>
<dbReference type="AlphaFoldDB" id="A0A9D4HIS1"/>
<organism evidence="1 2">
    <name type="scientific">Dreissena polymorpha</name>
    <name type="common">Zebra mussel</name>
    <name type="synonym">Mytilus polymorpha</name>
    <dbReference type="NCBI Taxonomy" id="45954"/>
    <lineage>
        <taxon>Eukaryota</taxon>
        <taxon>Metazoa</taxon>
        <taxon>Spiralia</taxon>
        <taxon>Lophotrochozoa</taxon>
        <taxon>Mollusca</taxon>
        <taxon>Bivalvia</taxon>
        <taxon>Autobranchia</taxon>
        <taxon>Heteroconchia</taxon>
        <taxon>Euheterodonta</taxon>
        <taxon>Imparidentia</taxon>
        <taxon>Neoheterodontei</taxon>
        <taxon>Myida</taxon>
        <taxon>Dreissenoidea</taxon>
        <taxon>Dreissenidae</taxon>
        <taxon>Dreissena</taxon>
    </lineage>
</organism>
<reference evidence="1" key="1">
    <citation type="journal article" date="2019" name="bioRxiv">
        <title>The Genome of the Zebra Mussel, Dreissena polymorpha: A Resource for Invasive Species Research.</title>
        <authorList>
            <person name="McCartney M.A."/>
            <person name="Auch B."/>
            <person name="Kono T."/>
            <person name="Mallez S."/>
            <person name="Zhang Y."/>
            <person name="Obille A."/>
            <person name="Becker A."/>
            <person name="Abrahante J.E."/>
            <person name="Garbe J."/>
            <person name="Badalamenti J.P."/>
            <person name="Herman A."/>
            <person name="Mangelson H."/>
            <person name="Liachko I."/>
            <person name="Sullivan S."/>
            <person name="Sone E.D."/>
            <person name="Koren S."/>
            <person name="Silverstein K.A.T."/>
            <person name="Beckman K.B."/>
            <person name="Gohl D.M."/>
        </authorList>
    </citation>
    <scope>NUCLEOTIDE SEQUENCE</scope>
    <source>
        <strain evidence="1">Duluth1</strain>
        <tissue evidence="1">Whole animal</tissue>
    </source>
</reference>
<accession>A0A9D4HIS1</accession>
<gene>
    <name evidence="1" type="ORF">DPMN_063629</name>
</gene>
<name>A0A9D4HIS1_DREPO</name>
<sequence length="112" mass="12358">MSKPLFITNINLEEGTDKEMGKDEGLEQAIGPVNVTDTNLGLSLSGLLASYVKSADAKAGNQGVRPKVAQHTPKEGWYQGKGLSTIGLWHLRQCQWTRNLYTSRLQLSLRCK</sequence>
<dbReference type="EMBL" id="JAIWYP010000013">
    <property type="protein sequence ID" value="KAH3720725.1"/>
    <property type="molecule type" value="Genomic_DNA"/>
</dbReference>
<proteinExistence type="predicted"/>
<keyword evidence="2" id="KW-1185">Reference proteome</keyword>